<proteinExistence type="predicted"/>
<dbReference type="OrthoDB" id="657225at2"/>
<dbReference type="Proteomes" id="UP000198403">
    <property type="component" value="Unassembled WGS sequence"/>
</dbReference>
<protein>
    <submittedName>
        <fullName evidence="1">Uncharacterized protein</fullName>
    </submittedName>
</protein>
<organism evidence="1 2">
    <name type="scientific">Blastococcus mobilis</name>
    <dbReference type="NCBI Taxonomy" id="1938746"/>
    <lineage>
        <taxon>Bacteria</taxon>
        <taxon>Bacillati</taxon>
        <taxon>Actinomycetota</taxon>
        <taxon>Actinomycetes</taxon>
        <taxon>Geodermatophilales</taxon>
        <taxon>Geodermatophilaceae</taxon>
        <taxon>Blastococcus</taxon>
    </lineage>
</organism>
<name>A0A238XGX6_9ACTN</name>
<gene>
    <name evidence="1" type="ORF">SAMN06272737_11393</name>
</gene>
<evidence type="ECO:0000313" key="2">
    <source>
        <dbReference type="Proteomes" id="UP000198403"/>
    </source>
</evidence>
<dbReference type="RefSeq" id="WP_141137492.1">
    <property type="nucleotide sequence ID" value="NZ_FZNO01000013.1"/>
</dbReference>
<dbReference type="AlphaFoldDB" id="A0A238XGX6"/>
<evidence type="ECO:0000313" key="1">
    <source>
        <dbReference type="EMBL" id="SNR57753.1"/>
    </source>
</evidence>
<sequence length="61" mass="6684">MTRIPLDPPRSPLYRLAERYARRTYGVMPDPVAAMAHPRAGPAASLRAAEGRRVLLLGSRG</sequence>
<keyword evidence="2" id="KW-1185">Reference proteome</keyword>
<dbReference type="EMBL" id="FZNO01000013">
    <property type="protein sequence ID" value="SNR57753.1"/>
    <property type="molecule type" value="Genomic_DNA"/>
</dbReference>
<reference evidence="1 2" key="1">
    <citation type="submission" date="2017-06" db="EMBL/GenBank/DDBJ databases">
        <authorList>
            <person name="Kim H.J."/>
            <person name="Triplett B.A."/>
        </authorList>
    </citation>
    <scope>NUCLEOTIDE SEQUENCE [LARGE SCALE GENOMIC DNA]</scope>
    <source>
        <strain evidence="1 2">DSM 44272</strain>
    </source>
</reference>
<accession>A0A238XGX6</accession>